<keyword evidence="1" id="KW-0472">Membrane</keyword>
<keyword evidence="1" id="KW-1133">Transmembrane helix</keyword>
<protein>
    <recommendedName>
        <fullName evidence="4">PH domain-containing protein</fullName>
    </recommendedName>
</protein>
<evidence type="ECO:0000256" key="1">
    <source>
        <dbReference type="SAM" id="Phobius"/>
    </source>
</evidence>
<name>A0ABU3DHQ7_9RHOB</name>
<keyword evidence="1" id="KW-0812">Transmembrane</keyword>
<reference evidence="2 3" key="1">
    <citation type="submission" date="2023-09" db="EMBL/GenBank/DDBJ databases">
        <authorList>
            <person name="Rey-Velasco X."/>
        </authorList>
    </citation>
    <scope>NUCLEOTIDE SEQUENCE [LARGE SCALE GENOMIC DNA]</scope>
    <source>
        <strain evidence="2 3">F158</strain>
    </source>
</reference>
<dbReference type="Proteomes" id="UP001265259">
    <property type="component" value="Unassembled WGS sequence"/>
</dbReference>
<evidence type="ECO:0000313" key="2">
    <source>
        <dbReference type="EMBL" id="MDT0683260.1"/>
    </source>
</evidence>
<gene>
    <name evidence="2" type="ORF">RM543_11225</name>
</gene>
<dbReference type="EMBL" id="JAVRHL010000003">
    <property type="protein sequence ID" value="MDT0683260.1"/>
    <property type="molecule type" value="Genomic_DNA"/>
</dbReference>
<evidence type="ECO:0000313" key="3">
    <source>
        <dbReference type="Proteomes" id="UP001265259"/>
    </source>
</evidence>
<comment type="caution">
    <text evidence="2">The sequence shown here is derived from an EMBL/GenBank/DDBJ whole genome shotgun (WGS) entry which is preliminary data.</text>
</comment>
<organism evidence="2 3">
    <name type="scientific">Tropicimonas omnivorans</name>
    <dbReference type="NCBI Taxonomy" id="3075590"/>
    <lineage>
        <taxon>Bacteria</taxon>
        <taxon>Pseudomonadati</taxon>
        <taxon>Pseudomonadota</taxon>
        <taxon>Alphaproteobacteria</taxon>
        <taxon>Rhodobacterales</taxon>
        <taxon>Roseobacteraceae</taxon>
        <taxon>Tropicimonas</taxon>
    </lineage>
</organism>
<evidence type="ECO:0008006" key="4">
    <source>
        <dbReference type="Google" id="ProtNLM"/>
    </source>
</evidence>
<accession>A0ABU3DHQ7</accession>
<dbReference type="RefSeq" id="WP_311691650.1">
    <property type="nucleotide sequence ID" value="NZ_JAVRHL010000003.1"/>
</dbReference>
<sequence length="159" mass="16839">MESEILARTSASRPRALFGTATLGVLAALCFWLALSEPALSLVGRLLVIALAAVALAGAVALFRAGRTELILTREALTDGEGREIFRVSKVVGVDRGVLAVKPSNGFLVRLSEPGGLHWSPGLWWRIGRRVGVGGLTAPSRTKVMAEGLSLLLAERNVQ</sequence>
<proteinExistence type="predicted"/>
<feature type="transmembrane region" description="Helical" evidence="1">
    <location>
        <begin position="46"/>
        <end position="65"/>
    </location>
</feature>
<keyword evidence="3" id="KW-1185">Reference proteome</keyword>